<dbReference type="Gene3D" id="1.10.10.10">
    <property type="entry name" value="Winged helix-like DNA-binding domain superfamily/Winged helix DNA-binding domain"/>
    <property type="match status" value="1"/>
</dbReference>
<feature type="domain" description="Cyclic nucleotide-binding" evidence="4">
    <location>
        <begin position="35"/>
        <end position="138"/>
    </location>
</feature>
<dbReference type="Proteomes" id="UP001059607">
    <property type="component" value="Chromosome"/>
</dbReference>
<dbReference type="InterPro" id="IPR036390">
    <property type="entry name" value="WH_DNA-bd_sf"/>
</dbReference>
<evidence type="ECO:0000256" key="2">
    <source>
        <dbReference type="ARBA" id="ARBA00023125"/>
    </source>
</evidence>
<proteinExistence type="predicted"/>
<reference evidence="6" key="1">
    <citation type="submission" date="2022-07" db="EMBL/GenBank/DDBJ databases">
        <title>Pseudomonas nunamit sp. nov. an antifungal species isolated from Greenland.</title>
        <authorList>
            <person name="Ntana F."/>
            <person name="Hennessy R.C."/>
            <person name="Zervas A."/>
            <person name="Stougaard P."/>
        </authorList>
    </citation>
    <scope>NUCLEOTIDE SEQUENCE</scope>
    <source>
        <strain evidence="6">In5</strain>
    </source>
</reference>
<keyword evidence="1" id="KW-0805">Transcription regulation</keyword>
<dbReference type="SUPFAM" id="SSF51206">
    <property type="entry name" value="cAMP-binding domain-like"/>
    <property type="match status" value="1"/>
</dbReference>
<dbReference type="InterPro" id="IPR018490">
    <property type="entry name" value="cNMP-bd_dom_sf"/>
</dbReference>
<dbReference type="SMART" id="SM00419">
    <property type="entry name" value="HTH_CRP"/>
    <property type="match status" value="1"/>
</dbReference>
<keyword evidence="2" id="KW-0238">DNA-binding</keyword>
<protein>
    <submittedName>
        <fullName evidence="6">Helix-turn-helix domain-containing protein</fullName>
    </submittedName>
</protein>
<feature type="domain" description="HTH crp-type" evidence="5">
    <location>
        <begin position="170"/>
        <end position="243"/>
    </location>
</feature>
<dbReference type="SMART" id="SM00100">
    <property type="entry name" value="cNMP"/>
    <property type="match status" value="1"/>
</dbReference>
<dbReference type="EMBL" id="CP101125">
    <property type="protein sequence ID" value="UTO16826.1"/>
    <property type="molecule type" value="Genomic_DNA"/>
</dbReference>
<dbReference type="Pfam" id="PF13545">
    <property type="entry name" value="HTH_Crp_2"/>
    <property type="match status" value="1"/>
</dbReference>
<dbReference type="PROSITE" id="PS50042">
    <property type="entry name" value="CNMP_BINDING_3"/>
    <property type="match status" value="1"/>
</dbReference>
<accession>A0ABY5EN96</accession>
<dbReference type="InterPro" id="IPR000595">
    <property type="entry name" value="cNMP-bd_dom"/>
</dbReference>
<evidence type="ECO:0000256" key="3">
    <source>
        <dbReference type="ARBA" id="ARBA00023163"/>
    </source>
</evidence>
<gene>
    <name evidence="6" type="ORF">NK667_10900</name>
</gene>
<dbReference type="SUPFAM" id="SSF46785">
    <property type="entry name" value="Winged helix' DNA-binding domain"/>
    <property type="match status" value="1"/>
</dbReference>
<dbReference type="Gene3D" id="2.60.120.10">
    <property type="entry name" value="Jelly Rolls"/>
    <property type="match status" value="1"/>
</dbReference>
<dbReference type="PROSITE" id="PS51063">
    <property type="entry name" value="HTH_CRP_2"/>
    <property type="match status" value="1"/>
</dbReference>
<name>A0ABY5EN96_9PSED</name>
<dbReference type="PRINTS" id="PR00034">
    <property type="entry name" value="HTHCRP"/>
</dbReference>
<dbReference type="PANTHER" id="PTHR24567">
    <property type="entry name" value="CRP FAMILY TRANSCRIPTIONAL REGULATORY PROTEIN"/>
    <property type="match status" value="1"/>
</dbReference>
<keyword evidence="3" id="KW-0804">Transcription</keyword>
<dbReference type="Pfam" id="PF00027">
    <property type="entry name" value="cNMP_binding"/>
    <property type="match status" value="1"/>
</dbReference>
<keyword evidence="7" id="KW-1185">Reference proteome</keyword>
<evidence type="ECO:0000259" key="4">
    <source>
        <dbReference type="PROSITE" id="PS50042"/>
    </source>
</evidence>
<dbReference type="InterPro" id="IPR014710">
    <property type="entry name" value="RmlC-like_jellyroll"/>
</dbReference>
<dbReference type="RefSeq" id="WP_236708578.1">
    <property type="nucleotide sequence ID" value="NZ_CP101125.1"/>
</dbReference>
<dbReference type="InterPro" id="IPR012318">
    <property type="entry name" value="HTH_CRP"/>
</dbReference>
<evidence type="ECO:0000256" key="1">
    <source>
        <dbReference type="ARBA" id="ARBA00023015"/>
    </source>
</evidence>
<evidence type="ECO:0000313" key="6">
    <source>
        <dbReference type="EMBL" id="UTO16826.1"/>
    </source>
</evidence>
<dbReference type="CDD" id="cd00038">
    <property type="entry name" value="CAP_ED"/>
    <property type="match status" value="1"/>
</dbReference>
<dbReference type="InterPro" id="IPR036388">
    <property type="entry name" value="WH-like_DNA-bd_sf"/>
</dbReference>
<evidence type="ECO:0000313" key="7">
    <source>
        <dbReference type="Proteomes" id="UP001059607"/>
    </source>
</evidence>
<dbReference type="InterPro" id="IPR050397">
    <property type="entry name" value="Env_Response_Regulators"/>
</dbReference>
<evidence type="ECO:0000259" key="5">
    <source>
        <dbReference type="PROSITE" id="PS51063"/>
    </source>
</evidence>
<sequence>MMLLNTGQVRPLTPHFARSYPSIKTLDQSTIHEVFLSSHCSEEDRERFDELIIHKVRISKGIELYRAGDPSQYLYFVRRGSFKTTLVSEQGHSLVTGFTMSGEPMGLEVITGERHICTVSALEDSEVNLISCQRLANLARDIPVLQLNLNRMLSRELIRSQNMLITLGHCTAEERLAIFMLDLSRRFAVRGYSAHCFLLRMSREDIASFIGVRAETICRAIARLRALRLMTFEGRSVEIIDIPQLETFCQRG</sequence>
<organism evidence="6 7">
    <name type="scientific">Pseudomonas nunensis</name>
    <dbReference type="NCBI Taxonomy" id="2961896"/>
    <lineage>
        <taxon>Bacteria</taxon>
        <taxon>Pseudomonadati</taxon>
        <taxon>Pseudomonadota</taxon>
        <taxon>Gammaproteobacteria</taxon>
        <taxon>Pseudomonadales</taxon>
        <taxon>Pseudomonadaceae</taxon>
        <taxon>Pseudomonas</taxon>
    </lineage>
</organism>
<dbReference type="PANTHER" id="PTHR24567:SF75">
    <property type="entry name" value="FUMARATE AND NITRATE REDUCTION REGULATORY PROTEIN"/>
    <property type="match status" value="1"/>
</dbReference>